<evidence type="ECO:0000313" key="3">
    <source>
        <dbReference type="EMBL" id="ETN84989.1"/>
    </source>
</evidence>
<accession>W2TTK5</accession>
<evidence type="ECO:0000256" key="2">
    <source>
        <dbReference type="SAM" id="MobiDB-lite"/>
    </source>
</evidence>
<evidence type="ECO:0000256" key="1">
    <source>
        <dbReference type="SAM" id="Coils"/>
    </source>
</evidence>
<dbReference type="AlphaFoldDB" id="W2TTK5"/>
<feature type="coiled-coil region" evidence="1">
    <location>
        <begin position="139"/>
        <end position="173"/>
    </location>
</feature>
<reference evidence="4" key="1">
    <citation type="journal article" date="2014" name="Nat. Genet.">
        <title>Genome of the human hookworm Necator americanus.</title>
        <authorList>
            <person name="Tang Y.T."/>
            <person name="Gao X."/>
            <person name="Rosa B.A."/>
            <person name="Abubucker S."/>
            <person name="Hallsworth-Pepin K."/>
            <person name="Martin J."/>
            <person name="Tyagi R."/>
            <person name="Heizer E."/>
            <person name="Zhang X."/>
            <person name="Bhonagiri-Palsikar V."/>
            <person name="Minx P."/>
            <person name="Warren W.C."/>
            <person name="Wang Q."/>
            <person name="Zhan B."/>
            <person name="Hotez P.J."/>
            <person name="Sternberg P.W."/>
            <person name="Dougall A."/>
            <person name="Gaze S.T."/>
            <person name="Mulvenna J."/>
            <person name="Sotillo J."/>
            <person name="Ranganathan S."/>
            <person name="Rabelo E.M."/>
            <person name="Wilson R.K."/>
            <person name="Felgner P.L."/>
            <person name="Bethony J."/>
            <person name="Hawdon J.M."/>
            <person name="Gasser R.B."/>
            <person name="Loukas A."/>
            <person name="Mitreva M."/>
        </authorList>
    </citation>
    <scope>NUCLEOTIDE SEQUENCE [LARGE SCALE GENOMIC DNA]</scope>
</reference>
<feature type="coiled-coil region" evidence="1">
    <location>
        <begin position="56"/>
        <end position="90"/>
    </location>
</feature>
<keyword evidence="4" id="KW-1185">Reference proteome</keyword>
<gene>
    <name evidence="3" type="ORF">NECAME_01551</name>
</gene>
<name>W2TTK5_NECAM</name>
<feature type="region of interest" description="Disordered" evidence="2">
    <location>
        <begin position="234"/>
        <end position="266"/>
    </location>
</feature>
<dbReference type="OrthoDB" id="5807119at2759"/>
<sequence length="312" mass="35866">MDNRGSSNDENIREGSGSAASGKSPVEDEELLHSNILETVMMGWETDERENLTRDLLRSRQERNLMKTRIDRLTRQLNETQAELEVYRREGVITRSTSAQRNPHPVIRSRSATNVTCDVRNVHEVEEWKEKCGTMFRELNAMRAGYQRAQDDRRELKIQVAMLRGELEIARCQNERDADTSVDSSVYFSPISARSRSYHTPSELRREYRSQVIAHENPRPFDRGSTRETVACRVSATPPTKSEPTNQDRRSRSEQGRRTISARMDQMERRRCARKNIPSSLSSSITSVGDCNWLEKIPQQSGMLGINFLIFG</sequence>
<dbReference type="Proteomes" id="UP000053676">
    <property type="component" value="Unassembled WGS sequence"/>
</dbReference>
<protein>
    <submittedName>
        <fullName evidence="3">Uncharacterized protein</fullName>
    </submittedName>
</protein>
<feature type="compositionally biased region" description="Basic and acidic residues" evidence="2">
    <location>
        <begin position="246"/>
        <end position="257"/>
    </location>
</feature>
<feature type="region of interest" description="Disordered" evidence="2">
    <location>
        <begin position="1"/>
        <end position="28"/>
    </location>
</feature>
<evidence type="ECO:0000313" key="4">
    <source>
        <dbReference type="Proteomes" id="UP000053676"/>
    </source>
</evidence>
<dbReference type="STRING" id="51031.W2TTK5"/>
<organism evidence="3 4">
    <name type="scientific">Necator americanus</name>
    <name type="common">Human hookworm</name>
    <dbReference type="NCBI Taxonomy" id="51031"/>
    <lineage>
        <taxon>Eukaryota</taxon>
        <taxon>Metazoa</taxon>
        <taxon>Ecdysozoa</taxon>
        <taxon>Nematoda</taxon>
        <taxon>Chromadorea</taxon>
        <taxon>Rhabditida</taxon>
        <taxon>Rhabditina</taxon>
        <taxon>Rhabditomorpha</taxon>
        <taxon>Strongyloidea</taxon>
        <taxon>Ancylostomatidae</taxon>
        <taxon>Bunostominae</taxon>
        <taxon>Necator</taxon>
    </lineage>
</organism>
<keyword evidence="1" id="KW-0175">Coiled coil</keyword>
<dbReference type="EMBL" id="KI657838">
    <property type="protein sequence ID" value="ETN84989.1"/>
    <property type="molecule type" value="Genomic_DNA"/>
</dbReference>
<proteinExistence type="predicted"/>
<dbReference type="KEGG" id="nai:NECAME_01551"/>